<dbReference type="SUPFAM" id="SSF52283">
    <property type="entry name" value="Formate/glycerate dehydrogenase catalytic domain-like"/>
    <property type="match status" value="1"/>
</dbReference>
<dbReference type="GO" id="GO:0051287">
    <property type="term" value="F:NAD binding"/>
    <property type="evidence" value="ECO:0007669"/>
    <property type="project" value="InterPro"/>
</dbReference>
<feature type="domain" description="D-isomer specific 2-hydroxyacid dehydrogenase NAD-binding" evidence="3">
    <location>
        <begin position="140"/>
        <end position="314"/>
    </location>
</feature>
<organism evidence="4 5">
    <name type="scientific">Alloscardovia omnicolens F0580</name>
    <dbReference type="NCBI Taxonomy" id="1321816"/>
    <lineage>
        <taxon>Bacteria</taxon>
        <taxon>Bacillati</taxon>
        <taxon>Actinomycetota</taxon>
        <taxon>Actinomycetes</taxon>
        <taxon>Bifidobacteriales</taxon>
        <taxon>Bifidobacteriaceae</taxon>
        <taxon>Alloscardovia</taxon>
    </lineage>
</organism>
<name>U1R8E6_9BIFI</name>
<dbReference type="RefSeq" id="WP_021618291.1">
    <property type="nucleotide sequence ID" value="NZ_KE952645.1"/>
</dbReference>
<dbReference type="HOGENOM" id="CLU_019796_1_0_11"/>
<dbReference type="GO" id="GO:0016491">
    <property type="term" value="F:oxidoreductase activity"/>
    <property type="evidence" value="ECO:0007669"/>
    <property type="project" value="UniProtKB-KW"/>
</dbReference>
<dbReference type="InterPro" id="IPR036291">
    <property type="entry name" value="NAD(P)-bd_dom_sf"/>
</dbReference>
<dbReference type="InterPro" id="IPR006140">
    <property type="entry name" value="D-isomer_DH_NAD-bd"/>
</dbReference>
<evidence type="ECO:0000313" key="5">
    <source>
        <dbReference type="Proteomes" id="UP000016519"/>
    </source>
</evidence>
<dbReference type="PANTHER" id="PTHR43333">
    <property type="entry name" value="2-HACID_DH_C DOMAIN-CONTAINING PROTEIN"/>
    <property type="match status" value="1"/>
</dbReference>
<dbReference type="SUPFAM" id="SSF51735">
    <property type="entry name" value="NAD(P)-binding Rossmann-fold domains"/>
    <property type="match status" value="1"/>
</dbReference>
<reference evidence="4 5" key="1">
    <citation type="submission" date="2013-08" db="EMBL/GenBank/DDBJ databases">
        <authorList>
            <person name="Weinstock G."/>
            <person name="Sodergren E."/>
            <person name="Wylie T."/>
            <person name="Fulton L."/>
            <person name="Fulton R."/>
            <person name="Fronick C."/>
            <person name="O'Laughlin M."/>
            <person name="Godfrey J."/>
            <person name="Miner T."/>
            <person name="Herter B."/>
            <person name="Appelbaum E."/>
            <person name="Cordes M."/>
            <person name="Lek S."/>
            <person name="Wollam A."/>
            <person name="Pepin K.H."/>
            <person name="Palsikar V.B."/>
            <person name="Mitreva M."/>
            <person name="Wilson R.K."/>
        </authorList>
    </citation>
    <scope>NUCLEOTIDE SEQUENCE [LARGE SCALE GENOMIC DNA]</scope>
    <source>
        <strain evidence="4 5">F0580</strain>
    </source>
</reference>
<protein>
    <submittedName>
        <fullName evidence="4">4-phosphoerythronate dehydrogenase</fullName>
    </submittedName>
</protein>
<gene>
    <name evidence="4" type="ORF">HMPREF9244_01165</name>
</gene>
<dbReference type="Proteomes" id="UP000016519">
    <property type="component" value="Unassembled WGS sequence"/>
</dbReference>
<dbReference type="Gene3D" id="3.40.50.720">
    <property type="entry name" value="NAD(P)-binding Rossmann-like Domain"/>
    <property type="match status" value="2"/>
</dbReference>
<evidence type="ECO:0000259" key="3">
    <source>
        <dbReference type="Pfam" id="PF02826"/>
    </source>
</evidence>
<dbReference type="AlphaFoldDB" id="U1R8E6"/>
<dbReference type="EMBL" id="AWSI01000035">
    <property type="protein sequence ID" value="ERH30281.1"/>
    <property type="molecule type" value="Genomic_DNA"/>
</dbReference>
<proteinExistence type="predicted"/>
<keyword evidence="2" id="KW-0520">NAD</keyword>
<evidence type="ECO:0000256" key="2">
    <source>
        <dbReference type="ARBA" id="ARBA00023027"/>
    </source>
</evidence>
<comment type="caution">
    <text evidence="4">The sequence shown here is derived from an EMBL/GenBank/DDBJ whole genome shotgun (WGS) entry which is preliminary data.</text>
</comment>
<dbReference type="STRING" id="419015.HMPREF3214_01152"/>
<keyword evidence="5" id="KW-1185">Reference proteome</keyword>
<keyword evidence="1" id="KW-0560">Oxidoreductase</keyword>
<dbReference type="Pfam" id="PF02826">
    <property type="entry name" value="2-Hacid_dh_C"/>
    <property type="match status" value="1"/>
</dbReference>
<dbReference type="PANTHER" id="PTHR43333:SF1">
    <property type="entry name" value="D-ISOMER SPECIFIC 2-HYDROXYACID DEHYDROGENASE NAD-BINDING DOMAIN-CONTAINING PROTEIN"/>
    <property type="match status" value="1"/>
</dbReference>
<evidence type="ECO:0000256" key="1">
    <source>
        <dbReference type="ARBA" id="ARBA00023002"/>
    </source>
</evidence>
<sequence>MTTHTTHETNAHEELSPSNPHTLTIGLLVNLKRGEVEQIAERSGIIVRSFMPVQDDENARTPRAVSSVQLDVNDLAHCDIIFGWHPHLAQAVAMPGSQICWIQLFSAGADYVPLDCMRHNNIIVTTAGGANAPNIAQQVLAYMLMFERRLHLHVREAQLGLWTQWGGWGELTGKTVCVLGTGEIGTETARLCHAMPMTTIGVNRSGHSSENFDSCLDLTHMREAIAQADYVVNALPLTADTADCVNAQVFQAMKSSAYYINVGRGKTTVSRDLVSAIQSGNIAGAALDVFDTEPLPHSDILWTLPNVICTPHTAGYSDMYTQRVLNSFLDNLNSFACDGQPKKHILNLNAGY</sequence>
<evidence type="ECO:0000313" key="4">
    <source>
        <dbReference type="EMBL" id="ERH30281.1"/>
    </source>
</evidence>
<accession>U1R8E6</accession>
<dbReference type="PATRIC" id="fig|1321816.3.peg.1026"/>